<accession>A0ABT8KXG0</accession>
<dbReference type="RefSeq" id="WP_346755427.1">
    <property type="nucleotide sequence ID" value="NZ_JAUJEA010000018.1"/>
</dbReference>
<reference evidence="2" key="1">
    <citation type="submission" date="2023-06" db="EMBL/GenBank/DDBJ databases">
        <title>Genomic of Parafulvivirga corallium.</title>
        <authorList>
            <person name="Wang G."/>
        </authorList>
    </citation>
    <scope>NUCLEOTIDE SEQUENCE</scope>
    <source>
        <strain evidence="2">BMA10</strain>
    </source>
</reference>
<keyword evidence="1" id="KW-1133">Transmembrane helix</keyword>
<gene>
    <name evidence="2" type="ORF">QQ008_28735</name>
</gene>
<evidence type="ECO:0000256" key="1">
    <source>
        <dbReference type="SAM" id="Phobius"/>
    </source>
</evidence>
<keyword evidence="1" id="KW-0812">Transmembrane</keyword>
<keyword evidence="3" id="KW-1185">Reference proteome</keyword>
<name>A0ABT8KXG0_9BACT</name>
<keyword evidence="1" id="KW-0472">Membrane</keyword>
<sequence>MTNNEPTKFGIFPTSISKQQTVDTGMAMILILLLIGFFTDQVIYYKICIPVLVLNMTVPKIYYPLAIVWFGLSNLLGMVMSRVLLSVVFSLVVVPIGALRKMMGKDSMQLKNWKKDSGSAMKTLNKTFTSRDLERPY</sequence>
<dbReference type="Pfam" id="PF19588">
    <property type="entry name" value="SxtJ"/>
    <property type="match status" value="1"/>
</dbReference>
<dbReference type="EMBL" id="JAUJEA010000018">
    <property type="protein sequence ID" value="MDN5205406.1"/>
    <property type="molecule type" value="Genomic_DNA"/>
</dbReference>
<feature type="transmembrane region" description="Helical" evidence="1">
    <location>
        <begin position="25"/>
        <end position="45"/>
    </location>
</feature>
<feature type="transmembrane region" description="Helical" evidence="1">
    <location>
        <begin position="78"/>
        <end position="99"/>
    </location>
</feature>
<proteinExistence type="predicted"/>
<dbReference type="InterPro" id="IPR045781">
    <property type="entry name" value="SxtJ"/>
</dbReference>
<comment type="caution">
    <text evidence="2">The sequence shown here is derived from an EMBL/GenBank/DDBJ whole genome shotgun (WGS) entry which is preliminary data.</text>
</comment>
<evidence type="ECO:0000313" key="2">
    <source>
        <dbReference type="EMBL" id="MDN5205406.1"/>
    </source>
</evidence>
<organism evidence="2 3">
    <name type="scientific">Splendidivirga corallicola</name>
    <dbReference type="NCBI Taxonomy" id="3051826"/>
    <lineage>
        <taxon>Bacteria</taxon>
        <taxon>Pseudomonadati</taxon>
        <taxon>Bacteroidota</taxon>
        <taxon>Cytophagia</taxon>
        <taxon>Cytophagales</taxon>
        <taxon>Splendidivirgaceae</taxon>
        <taxon>Splendidivirga</taxon>
    </lineage>
</organism>
<feature type="transmembrane region" description="Helical" evidence="1">
    <location>
        <begin position="52"/>
        <end position="72"/>
    </location>
</feature>
<evidence type="ECO:0000313" key="3">
    <source>
        <dbReference type="Proteomes" id="UP001172082"/>
    </source>
</evidence>
<dbReference type="Proteomes" id="UP001172082">
    <property type="component" value="Unassembled WGS sequence"/>
</dbReference>
<protein>
    <submittedName>
        <fullName evidence="2">SxtJ family membrane protein</fullName>
    </submittedName>
</protein>